<name>A0A2N1MSL2_9GLOM</name>
<dbReference type="AlphaFoldDB" id="A0A2N1MSL2"/>
<evidence type="ECO:0000313" key="1">
    <source>
        <dbReference type="EMBL" id="PKK64641.1"/>
    </source>
</evidence>
<dbReference type="SUPFAM" id="SSF81901">
    <property type="entry name" value="HCP-like"/>
    <property type="match status" value="1"/>
</dbReference>
<dbReference type="Proteomes" id="UP000233469">
    <property type="component" value="Unassembled WGS sequence"/>
</dbReference>
<reference evidence="1 2" key="1">
    <citation type="submission" date="2016-04" db="EMBL/GenBank/DDBJ databases">
        <title>Genome analyses suggest a sexual origin of heterokaryosis in a supposedly ancient asexual fungus.</title>
        <authorList>
            <person name="Ropars J."/>
            <person name="Sedzielewska K."/>
            <person name="Noel J."/>
            <person name="Charron P."/>
            <person name="Farinelli L."/>
            <person name="Marton T."/>
            <person name="Kruger M."/>
            <person name="Pelin A."/>
            <person name="Brachmann A."/>
            <person name="Corradi N."/>
        </authorList>
    </citation>
    <scope>NUCLEOTIDE SEQUENCE [LARGE SCALE GENOMIC DNA]</scope>
    <source>
        <strain evidence="1 2">C2</strain>
    </source>
</reference>
<protein>
    <submittedName>
        <fullName evidence="1">Uncharacterized protein</fullName>
    </submittedName>
</protein>
<dbReference type="InterPro" id="IPR006597">
    <property type="entry name" value="Sel1-like"/>
</dbReference>
<sequence length="57" mass="6972">MYEHGHEVEKDINQAIYWYKKAAERGHKHAQIKWIELSILYIQKKSIKQMAKHIYFV</sequence>
<dbReference type="Pfam" id="PF08238">
    <property type="entry name" value="Sel1"/>
    <property type="match status" value="1"/>
</dbReference>
<proteinExistence type="predicted"/>
<reference evidence="1 2" key="2">
    <citation type="submission" date="2017-10" db="EMBL/GenBank/DDBJ databases">
        <title>Extensive intraspecific genome diversity in a model arbuscular mycorrhizal fungus.</title>
        <authorList>
            <person name="Chen E.C.H."/>
            <person name="Morin E."/>
            <person name="Baudet D."/>
            <person name="Noel J."/>
            <person name="Ndikumana S."/>
            <person name="Charron P."/>
            <person name="St-Onge C."/>
            <person name="Giorgi J."/>
            <person name="Grigoriev I.V."/>
            <person name="Roux C."/>
            <person name="Martin F.M."/>
            <person name="Corradi N."/>
        </authorList>
    </citation>
    <scope>NUCLEOTIDE SEQUENCE [LARGE SCALE GENOMIC DNA]</scope>
    <source>
        <strain evidence="1 2">C2</strain>
    </source>
</reference>
<accession>A0A2N1MSL2</accession>
<dbReference type="EMBL" id="LLXL01001402">
    <property type="protein sequence ID" value="PKK64641.1"/>
    <property type="molecule type" value="Genomic_DNA"/>
</dbReference>
<dbReference type="Gene3D" id="1.25.40.10">
    <property type="entry name" value="Tetratricopeptide repeat domain"/>
    <property type="match status" value="1"/>
</dbReference>
<evidence type="ECO:0000313" key="2">
    <source>
        <dbReference type="Proteomes" id="UP000233469"/>
    </source>
</evidence>
<gene>
    <name evidence="1" type="ORF">RhiirC2_685314</name>
</gene>
<dbReference type="InterPro" id="IPR011990">
    <property type="entry name" value="TPR-like_helical_dom_sf"/>
</dbReference>
<comment type="caution">
    <text evidence="1">The sequence shown here is derived from an EMBL/GenBank/DDBJ whole genome shotgun (WGS) entry which is preliminary data.</text>
</comment>
<organism evidence="1 2">
    <name type="scientific">Rhizophagus irregularis</name>
    <dbReference type="NCBI Taxonomy" id="588596"/>
    <lineage>
        <taxon>Eukaryota</taxon>
        <taxon>Fungi</taxon>
        <taxon>Fungi incertae sedis</taxon>
        <taxon>Mucoromycota</taxon>
        <taxon>Glomeromycotina</taxon>
        <taxon>Glomeromycetes</taxon>
        <taxon>Glomerales</taxon>
        <taxon>Glomeraceae</taxon>
        <taxon>Rhizophagus</taxon>
    </lineage>
</organism>